<keyword evidence="2" id="KW-1185">Reference proteome</keyword>
<proteinExistence type="predicted"/>
<evidence type="ECO:0008006" key="3">
    <source>
        <dbReference type="Google" id="ProtNLM"/>
    </source>
</evidence>
<dbReference type="Proteomes" id="UP001201701">
    <property type="component" value="Unassembled WGS sequence"/>
</dbReference>
<dbReference type="EMBL" id="JAKREW010000027">
    <property type="protein sequence ID" value="MCG7507660.1"/>
    <property type="molecule type" value="Genomic_DNA"/>
</dbReference>
<accession>A0ABS9QJZ3</accession>
<reference evidence="1 2" key="1">
    <citation type="submission" date="2022-02" db="EMBL/GenBank/DDBJ databases">
        <title>Draft genome sequence of Mezorhizobium retamae strain IRAMC:0171 isolated from Retama raetam nodules.</title>
        <authorList>
            <person name="Bengaied R."/>
            <person name="Sbissi I."/>
            <person name="Huber K."/>
            <person name="Ghodbane F."/>
            <person name="Nouioui I."/>
            <person name="Tarhouni M."/>
            <person name="Gtari M."/>
        </authorList>
    </citation>
    <scope>NUCLEOTIDE SEQUENCE [LARGE SCALE GENOMIC DNA]</scope>
    <source>
        <strain evidence="1 2">IRAMC:0171</strain>
    </source>
</reference>
<organism evidence="1 2">
    <name type="scientific">Mesorhizobium retamae</name>
    <dbReference type="NCBI Taxonomy" id="2912854"/>
    <lineage>
        <taxon>Bacteria</taxon>
        <taxon>Pseudomonadati</taxon>
        <taxon>Pseudomonadota</taxon>
        <taxon>Alphaproteobacteria</taxon>
        <taxon>Hyphomicrobiales</taxon>
        <taxon>Phyllobacteriaceae</taxon>
        <taxon>Mesorhizobium</taxon>
    </lineage>
</organism>
<comment type="caution">
    <text evidence="1">The sequence shown here is derived from an EMBL/GenBank/DDBJ whole genome shotgun (WGS) entry which is preliminary data.</text>
</comment>
<evidence type="ECO:0000313" key="2">
    <source>
        <dbReference type="Proteomes" id="UP001201701"/>
    </source>
</evidence>
<gene>
    <name evidence="1" type="ORF">L4923_21725</name>
</gene>
<protein>
    <recommendedName>
        <fullName evidence="3">YCII-related domain-containing protein</fullName>
    </recommendedName>
</protein>
<evidence type="ECO:0000313" key="1">
    <source>
        <dbReference type="EMBL" id="MCG7507660.1"/>
    </source>
</evidence>
<sequence>MWILTIKMDGATKEELQSASKAAEAVFIREKIHPLDGMAGRSLLEGWDDRGCHEDDPDYTDEDARNANTWIHAEEAAILALSKGRSFFEVSPVFEMSVVEIQENALANPLPIAA</sequence>
<dbReference type="RefSeq" id="WP_239369015.1">
    <property type="nucleotide sequence ID" value="NZ_JAKREW010000027.1"/>
</dbReference>
<name>A0ABS9QJZ3_9HYPH</name>